<dbReference type="PANTHER" id="PTHR46599">
    <property type="entry name" value="PIGGYBAC TRANSPOSABLE ELEMENT-DERIVED PROTEIN 4"/>
    <property type="match status" value="1"/>
</dbReference>
<keyword evidence="4" id="KW-1185">Reference proteome</keyword>
<evidence type="ECO:0000259" key="2">
    <source>
        <dbReference type="Pfam" id="PF13843"/>
    </source>
</evidence>
<dbReference type="Pfam" id="PF13843">
    <property type="entry name" value="DDE_Tnp_1_7"/>
    <property type="match status" value="1"/>
</dbReference>
<feature type="region of interest" description="Disordered" evidence="1">
    <location>
        <begin position="24"/>
        <end position="65"/>
    </location>
</feature>
<feature type="compositionally biased region" description="Low complexity" evidence="1">
    <location>
        <begin position="37"/>
        <end position="50"/>
    </location>
</feature>
<evidence type="ECO:0000313" key="3">
    <source>
        <dbReference type="EMBL" id="CAH1965220.1"/>
    </source>
</evidence>
<accession>A0A9P0K112</accession>
<gene>
    <name evidence="3" type="ORF">ACAOBT_LOCUS6220</name>
</gene>
<comment type="caution">
    <text evidence="3">The sequence shown here is derived from an EMBL/GenBank/DDBJ whole genome shotgun (WGS) entry which is preliminary data.</text>
</comment>
<dbReference type="EMBL" id="CAKOFQ010006722">
    <property type="protein sequence ID" value="CAH1965220.1"/>
    <property type="molecule type" value="Genomic_DNA"/>
</dbReference>
<name>A0A9P0K112_ACAOB</name>
<dbReference type="InterPro" id="IPR029526">
    <property type="entry name" value="PGBD"/>
</dbReference>
<sequence>MSQIQTELELTLLSRIMDMAGTSAEYSEDEVSDISCSDSNETFSSPSSSDSESDESDEIASNGQPLIQKQQSICKAVLGNGDKRFNFTGNPGLKVPPKAVHLYTPLECFMLFVDDSIIDLMVTETNRNANHVPSNSLIGRHSRMTKWSNTDNNEMKKFLGFLLWMDDSQNKDADRLFKIRGLLDKLNLRFQQMKEPDLYIAVDETMIPFQYLPEKRHKYGVKLFKICSRNAYTYKIEIHEGKSSSGKNLSEAVVLRLCENYLDCGRTVVTDNLYSSIELAEELVARRTDLIGTIRKNGKGFPKEVITAKLKKAEIVGKESNDVVVIKWKDQRDC</sequence>
<organism evidence="3 4">
    <name type="scientific">Acanthoscelides obtectus</name>
    <name type="common">Bean weevil</name>
    <name type="synonym">Bruchus obtectus</name>
    <dbReference type="NCBI Taxonomy" id="200917"/>
    <lineage>
        <taxon>Eukaryota</taxon>
        <taxon>Metazoa</taxon>
        <taxon>Ecdysozoa</taxon>
        <taxon>Arthropoda</taxon>
        <taxon>Hexapoda</taxon>
        <taxon>Insecta</taxon>
        <taxon>Pterygota</taxon>
        <taxon>Neoptera</taxon>
        <taxon>Endopterygota</taxon>
        <taxon>Coleoptera</taxon>
        <taxon>Polyphaga</taxon>
        <taxon>Cucujiformia</taxon>
        <taxon>Chrysomeloidea</taxon>
        <taxon>Chrysomelidae</taxon>
        <taxon>Bruchinae</taxon>
        <taxon>Bruchini</taxon>
        <taxon>Acanthoscelides</taxon>
    </lineage>
</organism>
<evidence type="ECO:0000313" key="4">
    <source>
        <dbReference type="Proteomes" id="UP001152888"/>
    </source>
</evidence>
<dbReference type="OrthoDB" id="6778319at2759"/>
<reference evidence="3" key="1">
    <citation type="submission" date="2022-03" db="EMBL/GenBank/DDBJ databases">
        <authorList>
            <person name="Sayadi A."/>
        </authorList>
    </citation>
    <scope>NUCLEOTIDE SEQUENCE</scope>
</reference>
<evidence type="ECO:0000256" key="1">
    <source>
        <dbReference type="SAM" id="MobiDB-lite"/>
    </source>
</evidence>
<protein>
    <recommendedName>
        <fullName evidence="2">PiggyBac transposable element-derived protein domain-containing protein</fullName>
    </recommendedName>
</protein>
<dbReference type="Proteomes" id="UP001152888">
    <property type="component" value="Unassembled WGS sequence"/>
</dbReference>
<proteinExistence type="predicted"/>
<feature type="domain" description="PiggyBac transposable element-derived protein" evidence="2">
    <location>
        <begin position="166"/>
        <end position="332"/>
    </location>
</feature>
<dbReference type="PANTHER" id="PTHR46599:SF3">
    <property type="entry name" value="PIGGYBAC TRANSPOSABLE ELEMENT-DERIVED PROTEIN 4"/>
    <property type="match status" value="1"/>
</dbReference>
<dbReference type="AlphaFoldDB" id="A0A9P0K112"/>